<proteinExistence type="predicted"/>
<gene>
    <name evidence="2" type="ORF">SAMN06265376_104413</name>
</gene>
<evidence type="ECO:0000256" key="1">
    <source>
        <dbReference type="SAM" id="SignalP"/>
    </source>
</evidence>
<evidence type="ECO:0000313" key="3">
    <source>
        <dbReference type="Proteomes" id="UP000198379"/>
    </source>
</evidence>
<feature type="chain" id="PRO_5011969288" description="Outer membrane lipoprotein-sorting protein" evidence="1">
    <location>
        <begin position="20"/>
        <end position="254"/>
    </location>
</feature>
<dbReference type="InterPro" id="IPR045444">
    <property type="entry name" value="DUF6503"/>
</dbReference>
<feature type="signal peptide" evidence="1">
    <location>
        <begin position="1"/>
        <end position="19"/>
    </location>
</feature>
<evidence type="ECO:0000313" key="2">
    <source>
        <dbReference type="EMBL" id="SNR94600.1"/>
    </source>
</evidence>
<keyword evidence="3" id="KW-1185">Reference proteome</keyword>
<reference evidence="2 3" key="1">
    <citation type="submission" date="2017-06" db="EMBL/GenBank/DDBJ databases">
        <authorList>
            <person name="Kim H.J."/>
            <person name="Triplett B.A."/>
        </authorList>
    </citation>
    <scope>NUCLEOTIDE SEQUENCE [LARGE SCALE GENOMIC DNA]</scope>
    <source>
        <strain evidence="2 3">DSM 25597</strain>
    </source>
</reference>
<dbReference type="EMBL" id="FZNY01000004">
    <property type="protein sequence ID" value="SNR94600.1"/>
    <property type="molecule type" value="Genomic_DNA"/>
</dbReference>
<protein>
    <recommendedName>
        <fullName evidence="4">Outer membrane lipoprotein-sorting protein</fullName>
    </recommendedName>
</protein>
<evidence type="ECO:0008006" key="4">
    <source>
        <dbReference type="Google" id="ProtNLM"/>
    </source>
</evidence>
<accession>A0A239AGC7</accession>
<dbReference type="Pfam" id="PF20113">
    <property type="entry name" value="DUF6503"/>
    <property type="match status" value="1"/>
</dbReference>
<keyword evidence="1" id="KW-0732">Signal</keyword>
<organism evidence="2 3">
    <name type="scientific">Dokdonia pacifica</name>
    <dbReference type="NCBI Taxonomy" id="1627892"/>
    <lineage>
        <taxon>Bacteria</taxon>
        <taxon>Pseudomonadati</taxon>
        <taxon>Bacteroidota</taxon>
        <taxon>Flavobacteriia</taxon>
        <taxon>Flavobacteriales</taxon>
        <taxon>Flavobacteriaceae</taxon>
        <taxon>Dokdonia</taxon>
    </lineage>
</organism>
<dbReference type="OrthoDB" id="1490620at2"/>
<dbReference type="RefSeq" id="WP_089372204.1">
    <property type="nucleotide sequence ID" value="NZ_BMEP01000008.1"/>
</dbReference>
<dbReference type="Proteomes" id="UP000198379">
    <property type="component" value="Unassembled WGS sequence"/>
</dbReference>
<name>A0A239AGC7_9FLAO</name>
<sequence>MKKNLFILLLSIIVSTTYAQDAKQLLAETMEAMGGKTNFYNKGSVSYDYEYNDPNSGLHFVGKEMYHFDGELSRANFTTHTMTAPKGGAVTEGYDGTNFWVNIDGQKTTSEEALGFARFLRKTNYYWFTMFFKLLDDGVNQEFTGTKTMNGKTYNIVKITFGEKVGDAQDTYVLYINKETKLIDQFLFTITAFGVTEPNLMRFDYETIDGIKIPTRRNYIKSNWDGEIIGTIPAITTWENIQFGNVDRSVFIQK</sequence>
<dbReference type="AlphaFoldDB" id="A0A239AGC7"/>